<dbReference type="InterPro" id="IPR046348">
    <property type="entry name" value="SIS_dom_sf"/>
</dbReference>
<reference evidence="5 6" key="1">
    <citation type="submission" date="2016-09" db="EMBL/GenBank/DDBJ databases">
        <title>Extensive genetic diversity and differential bi-allelic expression allows diatom success in the polar Southern Ocean.</title>
        <authorList>
            <consortium name="DOE Joint Genome Institute"/>
            <person name="Mock T."/>
            <person name="Otillar R.P."/>
            <person name="Strauss J."/>
            <person name="Dupont C."/>
            <person name="Frickenhaus S."/>
            <person name="Maumus F."/>
            <person name="Mcmullan M."/>
            <person name="Sanges R."/>
            <person name="Schmutz J."/>
            <person name="Toseland A."/>
            <person name="Valas R."/>
            <person name="Veluchamy A."/>
            <person name="Ward B.J."/>
            <person name="Allen A."/>
            <person name="Barry K."/>
            <person name="Falciatore A."/>
            <person name="Ferrante M."/>
            <person name="Fortunato A.E."/>
            <person name="Gloeckner G."/>
            <person name="Gruber A."/>
            <person name="Hipkin R."/>
            <person name="Janech M."/>
            <person name="Kroth P."/>
            <person name="Leese F."/>
            <person name="Lindquist E."/>
            <person name="Lyon B.R."/>
            <person name="Martin J."/>
            <person name="Mayer C."/>
            <person name="Parker M."/>
            <person name="Quesneville H."/>
            <person name="Raymond J."/>
            <person name="Uhlig C."/>
            <person name="Valentin K.U."/>
            <person name="Worden A.Z."/>
            <person name="Armbrust E.V."/>
            <person name="Bowler C."/>
            <person name="Green B."/>
            <person name="Moulton V."/>
            <person name="Van Oosterhout C."/>
            <person name="Grigoriev I."/>
        </authorList>
    </citation>
    <scope>NUCLEOTIDE SEQUENCE [LARGE SCALE GENOMIC DNA]</scope>
    <source>
        <strain evidence="5 6">CCMP1102</strain>
    </source>
</reference>
<evidence type="ECO:0000313" key="5">
    <source>
        <dbReference type="EMBL" id="OEU16012.1"/>
    </source>
</evidence>
<dbReference type="GO" id="GO:0005829">
    <property type="term" value="C:cytosol"/>
    <property type="evidence" value="ECO:0007669"/>
    <property type="project" value="TreeGrafter"/>
</dbReference>
<protein>
    <submittedName>
        <fullName evidence="5">Putative glucose-6-phosphate isomerase</fullName>
    </submittedName>
</protein>
<keyword evidence="6" id="KW-1185">Reference proteome</keyword>
<accession>A0A1E7FCV7</accession>
<dbReference type="EMBL" id="KV784359">
    <property type="protein sequence ID" value="OEU16012.1"/>
    <property type="molecule type" value="Genomic_DNA"/>
</dbReference>
<name>A0A1E7FCV7_9STRA</name>
<keyword evidence="3 5" id="KW-0413">Isomerase</keyword>
<keyword evidence="1" id="KW-0312">Gluconeogenesis</keyword>
<dbReference type="GO" id="GO:0048029">
    <property type="term" value="F:monosaccharide binding"/>
    <property type="evidence" value="ECO:0007669"/>
    <property type="project" value="TreeGrafter"/>
</dbReference>
<dbReference type="Gene3D" id="3.40.50.10490">
    <property type="entry name" value="Glucose-6-phosphate isomerase like protein, domain 1"/>
    <property type="match status" value="4"/>
</dbReference>
<dbReference type="GO" id="GO:0006094">
    <property type="term" value="P:gluconeogenesis"/>
    <property type="evidence" value="ECO:0007669"/>
    <property type="project" value="UniProtKB-KW"/>
</dbReference>
<evidence type="ECO:0000256" key="1">
    <source>
        <dbReference type="ARBA" id="ARBA00022432"/>
    </source>
</evidence>
<dbReference type="OrthoDB" id="42138at2759"/>
<dbReference type="InParanoid" id="A0A1E7FCV7"/>
<sequence>MANRSSSNCSTTSTSTTCTATQAWAILKRHARDEISHLRLIELCQDNFRVSSLVSVYNASPLSKSNSMLMVDLSRQRMTIETLNHLLQLASSRGIAKFIRRLSWGPNDPDNPILPSRLRHNTNTSTNTRNNKVNKQQKQNENEYNETNIIPSYHMSLRVPSGRNLEMLLPSDGTNVLIDIHNNWDRIKRISESIRRGKLPGVTGGMIKDVVVVGCGLAPIMALRFIYLALCKDEAATIGRRAGMDIKGKGKQQRRIKFLTTVDPVRAASLVADSDPASTLVISIVLAGEEEATMLATSTLHTWLLVNLRGQGDHKRSDVILSKHTMMVTGNKDLAAKNKTETVFLIPDHCYEPYTTFTSASILPLSIVFGWPTVSAFLAGGHDIDSHFVDTNPRHNLPVLLALTDIWNDCLQQQSSSNNSTSTNINAGRIVTPYTESCAGYPAFVAALESQTCGRKKQNSSSTKQSQQSTSSCCSSMVIDGGLHGTYDQSLYQASKVTPSELIMTLDSQLGVNGSLTSSQQQNNNQKGGIEDIHKAQDALIVSLFAHADGLAFGLDAFTCGQLVALAEHRAVIKAWIWGIDPFPRGVETKTMLRSKRTESLKNSLQKMISNEDDEDDDEDETLNLSTKTILRHYANMARSQRTYTR</sequence>
<dbReference type="GO" id="GO:0097367">
    <property type="term" value="F:carbohydrate derivative binding"/>
    <property type="evidence" value="ECO:0007669"/>
    <property type="project" value="InterPro"/>
</dbReference>
<dbReference type="AlphaFoldDB" id="A0A1E7FCV7"/>
<dbReference type="GO" id="GO:0004347">
    <property type="term" value="F:glucose-6-phosphate isomerase activity"/>
    <property type="evidence" value="ECO:0007669"/>
    <property type="project" value="InterPro"/>
</dbReference>
<feature type="compositionally biased region" description="Low complexity" evidence="4">
    <location>
        <begin position="121"/>
        <end position="139"/>
    </location>
</feature>
<dbReference type="InterPro" id="IPR001672">
    <property type="entry name" value="G6P_Isomerase"/>
</dbReference>
<dbReference type="KEGG" id="fcy:FRACYDRAFT_240160"/>
<dbReference type="GO" id="GO:0051156">
    <property type="term" value="P:glucose 6-phosphate metabolic process"/>
    <property type="evidence" value="ECO:0007669"/>
    <property type="project" value="TreeGrafter"/>
</dbReference>
<evidence type="ECO:0000313" key="6">
    <source>
        <dbReference type="Proteomes" id="UP000095751"/>
    </source>
</evidence>
<dbReference type="Proteomes" id="UP000095751">
    <property type="component" value="Unassembled WGS sequence"/>
</dbReference>
<keyword evidence="2" id="KW-0324">Glycolysis</keyword>
<dbReference type="Pfam" id="PF00342">
    <property type="entry name" value="PGI"/>
    <property type="match status" value="1"/>
</dbReference>
<dbReference type="SUPFAM" id="SSF53697">
    <property type="entry name" value="SIS domain"/>
    <property type="match status" value="1"/>
</dbReference>
<feature type="region of interest" description="Disordered" evidence="4">
    <location>
        <begin position="110"/>
        <end position="142"/>
    </location>
</feature>
<evidence type="ECO:0000256" key="3">
    <source>
        <dbReference type="ARBA" id="ARBA00023235"/>
    </source>
</evidence>
<gene>
    <name evidence="5" type="primary">G6PI1</name>
    <name evidence="5" type="ORF">FRACYDRAFT_240160</name>
</gene>
<evidence type="ECO:0000256" key="4">
    <source>
        <dbReference type="SAM" id="MobiDB-lite"/>
    </source>
</evidence>
<dbReference type="GO" id="GO:0006096">
    <property type="term" value="P:glycolytic process"/>
    <property type="evidence" value="ECO:0007669"/>
    <property type="project" value="UniProtKB-KW"/>
</dbReference>
<dbReference type="PANTHER" id="PTHR11469:SF1">
    <property type="entry name" value="GLUCOSE-6-PHOSPHATE ISOMERASE"/>
    <property type="match status" value="1"/>
</dbReference>
<organism evidence="5 6">
    <name type="scientific">Fragilariopsis cylindrus CCMP1102</name>
    <dbReference type="NCBI Taxonomy" id="635003"/>
    <lineage>
        <taxon>Eukaryota</taxon>
        <taxon>Sar</taxon>
        <taxon>Stramenopiles</taxon>
        <taxon>Ochrophyta</taxon>
        <taxon>Bacillariophyta</taxon>
        <taxon>Bacillariophyceae</taxon>
        <taxon>Bacillariophycidae</taxon>
        <taxon>Bacillariales</taxon>
        <taxon>Bacillariaceae</taxon>
        <taxon>Fragilariopsis</taxon>
    </lineage>
</organism>
<dbReference type="PROSITE" id="PS51463">
    <property type="entry name" value="P_GLUCOSE_ISOMERASE_3"/>
    <property type="match status" value="1"/>
</dbReference>
<dbReference type="PANTHER" id="PTHR11469">
    <property type="entry name" value="GLUCOSE-6-PHOSPHATE ISOMERASE"/>
    <property type="match status" value="1"/>
</dbReference>
<evidence type="ECO:0000256" key="2">
    <source>
        <dbReference type="ARBA" id="ARBA00023152"/>
    </source>
</evidence>
<proteinExistence type="predicted"/>